<evidence type="ECO:0008006" key="4">
    <source>
        <dbReference type="Google" id="ProtNLM"/>
    </source>
</evidence>
<keyword evidence="1" id="KW-0732">Signal</keyword>
<dbReference type="EMBL" id="BAABJP010000062">
    <property type="protein sequence ID" value="GAA5174491.1"/>
    <property type="molecule type" value="Genomic_DNA"/>
</dbReference>
<feature type="signal peptide" evidence="1">
    <location>
        <begin position="1"/>
        <end position="32"/>
    </location>
</feature>
<evidence type="ECO:0000256" key="1">
    <source>
        <dbReference type="SAM" id="SignalP"/>
    </source>
</evidence>
<evidence type="ECO:0000313" key="2">
    <source>
        <dbReference type="EMBL" id="GAA5174491.1"/>
    </source>
</evidence>
<comment type="caution">
    <text evidence="2">The sequence shown here is derived from an EMBL/GenBank/DDBJ whole genome shotgun (WGS) entry which is preliminary data.</text>
</comment>
<organism evidence="2 3">
    <name type="scientific">Pseudonocardia eucalypti</name>
    <dbReference type="NCBI Taxonomy" id="648755"/>
    <lineage>
        <taxon>Bacteria</taxon>
        <taxon>Bacillati</taxon>
        <taxon>Actinomycetota</taxon>
        <taxon>Actinomycetes</taxon>
        <taxon>Pseudonocardiales</taxon>
        <taxon>Pseudonocardiaceae</taxon>
        <taxon>Pseudonocardia</taxon>
    </lineage>
</organism>
<name>A0ABP9RBK9_9PSEU</name>
<keyword evidence="3" id="KW-1185">Reference proteome</keyword>
<accession>A0ABP9RBK9</accession>
<gene>
    <name evidence="2" type="ORF">GCM10023321_78440</name>
</gene>
<protein>
    <recommendedName>
        <fullName evidence="4">Secreted protein</fullName>
    </recommendedName>
</protein>
<evidence type="ECO:0000313" key="3">
    <source>
        <dbReference type="Proteomes" id="UP001428817"/>
    </source>
</evidence>
<sequence length="86" mass="9350">MPRLFAKKLAAATFMTAVAGGAMVVGPGSAIAAEPLATGAASSLAPADDRHRHRHCDSDEIREIRKKYAHDHERRRVLLRERGCSD</sequence>
<reference evidence="3" key="1">
    <citation type="journal article" date="2019" name="Int. J. Syst. Evol. Microbiol.">
        <title>The Global Catalogue of Microorganisms (GCM) 10K type strain sequencing project: providing services to taxonomists for standard genome sequencing and annotation.</title>
        <authorList>
            <consortium name="The Broad Institute Genomics Platform"/>
            <consortium name="The Broad Institute Genome Sequencing Center for Infectious Disease"/>
            <person name="Wu L."/>
            <person name="Ma J."/>
        </authorList>
    </citation>
    <scope>NUCLEOTIDE SEQUENCE [LARGE SCALE GENOMIC DNA]</scope>
    <source>
        <strain evidence="3">JCM 18303</strain>
    </source>
</reference>
<dbReference type="Proteomes" id="UP001428817">
    <property type="component" value="Unassembled WGS sequence"/>
</dbReference>
<proteinExistence type="predicted"/>
<feature type="chain" id="PRO_5047320090" description="Secreted protein" evidence="1">
    <location>
        <begin position="33"/>
        <end position="86"/>
    </location>
</feature>